<comment type="catalytic activity">
    <reaction evidence="10">
        <text>a very-long-chain acyl-CoA + malonyl-CoA + H(+) = a very-long-chain 3-oxoacyl-CoA + CO2 + CoA</text>
        <dbReference type="Rhea" id="RHEA:32727"/>
        <dbReference type="ChEBI" id="CHEBI:15378"/>
        <dbReference type="ChEBI" id="CHEBI:16526"/>
        <dbReference type="ChEBI" id="CHEBI:57287"/>
        <dbReference type="ChEBI" id="CHEBI:57384"/>
        <dbReference type="ChEBI" id="CHEBI:90725"/>
        <dbReference type="ChEBI" id="CHEBI:90736"/>
        <dbReference type="EC" id="2.3.1.199"/>
    </reaction>
</comment>
<feature type="transmembrane region" description="Helical" evidence="10">
    <location>
        <begin position="143"/>
        <end position="162"/>
    </location>
</feature>
<proteinExistence type="inferred from homology"/>
<evidence type="ECO:0000256" key="9">
    <source>
        <dbReference type="ARBA" id="ARBA00023160"/>
    </source>
</evidence>
<gene>
    <name evidence="11" type="ORF">SNE40_019440</name>
</gene>
<feature type="transmembrane region" description="Helical" evidence="10">
    <location>
        <begin position="70"/>
        <end position="89"/>
    </location>
</feature>
<evidence type="ECO:0000256" key="2">
    <source>
        <dbReference type="ARBA" id="ARBA00022516"/>
    </source>
</evidence>
<feature type="transmembrane region" description="Helical" evidence="10">
    <location>
        <begin position="40"/>
        <end position="58"/>
    </location>
</feature>
<comment type="similarity">
    <text evidence="10">Belongs to the ELO family.</text>
</comment>
<feature type="transmembrane region" description="Helical" evidence="10">
    <location>
        <begin position="200"/>
        <end position="223"/>
    </location>
</feature>
<dbReference type="GO" id="GO:0019367">
    <property type="term" value="P:fatty acid elongation, saturated fatty acid"/>
    <property type="evidence" value="ECO:0007669"/>
    <property type="project" value="TreeGrafter"/>
</dbReference>
<feature type="transmembrane region" description="Helical" evidence="10">
    <location>
        <begin position="101"/>
        <end position="122"/>
    </location>
</feature>
<feature type="transmembrane region" description="Helical" evidence="10">
    <location>
        <begin position="243"/>
        <end position="262"/>
    </location>
</feature>
<keyword evidence="6 10" id="KW-1133">Transmembrane helix</keyword>
<dbReference type="EC" id="2.3.1.199" evidence="10"/>
<comment type="caution">
    <text evidence="11">The sequence shown here is derived from an EMBL/GenBank/DDBJ whole genome shotgun (WGS) entry which is preliminary data.</text>
</comment>
<dbReference type="Pfam" id="PF01151">
    <property type="entry name" value="ELO"/>
    <property type="match status" value="1"/>
</dbReference>
<keyword evidence="4 10" id="KW-0812">Transmembrane</keyword>
<keyword evidence="2 10" id="KW-0444">Lipid biosynthesis</keyword>
<dbReference type="PROSITE" id="PS01188">
    <property type="entry name" value="ELO"/>
    <property type="match status" value="1"/>
</dbReference>
<evidence type="ECO:0000256" key="4">
    <source>
        <dbReference type="ARBA" id="ARBA00022692"/>
    </source>
</evidence>
<dbReference type="GO" id="GO:0030148">
    <property type="term" value="P:sphingolipid biosynthetic process"/>
    <property type="evidence" value="ECO:0007669"/>
    <property type="project" value="TreeGrafter"/>
</dbReference>
<keyword evidence="9 10" id="KW-0275">Fatty acid biosynthesis</keyword>
<name>A0AAN8J721_PATCE</name>
<evidence type="ECO:0000256" key="1">
    <source>
        <dbReference type="ARBA" id="ARBA00004141"/>
    </source>
</evidence>
<dbReference type="GO" id="GO:0042761">
    <property type="term" value="P:very long-chain fatty acid biosynthetic process"/>
    <property type="evidence" value="ECO:0007669"/>
    <property type="project" value="TreeGrafter"/>
</dbReference>
<evidence type="ECO:0000256" key="3">
    <source>
        <dbReference type="ARBA" id="ARBA00022679"/>
    </source>
</evidence>
<comment type="subcellular location">
    <subcellularLocation>
        <location evidence="1">Membrane</location>
        <topology evidence="1">Multi-pass membrane protein</topology>
    </subcellularLocation>
</comment>
<feature type="transmembrane region" description="Helical" evidence="10">
    <location>
        <begin position="168"/>
        <end position="188"/>
    </location>
</feature>
<keyword evidence="3 10" id="KW-0808">Transferase</keyword>
<evidence type="ECO:0000256" key="5">
    <source>
        <dbReference type="ARBA" id="ARBA00022832"/>
    </source>
</evidence>
<dbReference type="GO" id="GO:0034626">
    <property type="term" value="P:fatty acid elongation, polyunsaturated fatty acid"/>
    <property type="evidence" value="ECO:0007669"/>
    <property type="project" value="TreeGrafter"/>
</dbReference>
<protein>
    <recommendedName>
        <fullName evidence="10">Elongation of very long chain fatty acids protein</fullName>
        <ecNumber evidence="10">2.3.1.199</ecNumber>
    </recommendedName>
    <alternativeName>
        <fullName evidence="10">Very-long-chain 3-oxoacyl-CoA synthase</fullName>
    </alternativeName>
</protein>
<evidence type="ECO:0000256" key="6">
    <source>
        <dbReference type="ARBA" id="ARBA00022989"/>
    </source>
</evidence>
<evidence type="ECO:0000256" key="10">
    <source>
        <dbReference type="RuleBase" id="RU361115"/>
    </source>
</evidence>
<keyword evidence="12" id="KW-1185">Reference proteome</keyword>
<dbReference type="InterPro" id="IPR030457">
    <property type="entry name" value="ELO_CS"/>
</dbReference>
<evidence type="ECO:0000313" key="12">
    <source>
        <dbReference type="Proteomes" id="UP001347796"/>
    </source>
</evidence>
<dbReference type="AlphaFoldDB" id="A0AAN8J721"/>
<sequence length="271" mass="32336">MDPTVDVSGVAHNYSFMFHFERNWEESTFWKYMIERWTDSFLYSVIYVVLIFGGRQIMKRRPKFDLRTALAMWSGTLAVFSIAGAVRTLPELVSSIKNNGMQYSICVPTYFNGVTSFWAFMFTVSKVYELGDTIFIVLRKQQLIFLHWYHHITVLCYVWYSYTDHTAPGRWFMVMNYTVHAVMYTYYAMRALKIHVPKQINMLITSMQLMQMIMGCIINYMIYNIKNKGEFCQQTYTNLRYSTMMYFSYFILFAHFFYNSYLTPKNVKKGQ</sequence>
<keyword evidence="8 10" id="KW-0472">Membrane</keyword>
<dbReference type="GO" id="GO:0034625">
    <property type="term" value="P:fatty acid elongation, monounsaturated fatty acid"/>
    <property type="evidence" value="ECO:0007669"/>
    <property type="project" value="TreeGrafter"/>
</dbReference>
<dbReference type="EMBL" id="JAZGQO010000014">
    <property type="protein sequence ID" value="KAK6171200.1"/>
    <property type="molecule type" value="Genomic_DNA"/>
</dbReference>
<dbReference type="GO" id="GO:0005789">
    <property type="term" value="C:endoplasmic reticulum membrane"/>
    <property type="evidence" value="ECO:0007669"/>
    <property type="project" value="TreeGrafter"/>
</dbReference>
<dbReference type="PANTHER" id="PTHR11157">
    <property type="entry name" value="FATTY ACID ACYL TRANSFERASE-RELATED"/>
    <property type="match status" value="1"/>
</dbReference>
<evidence type="ECO:0000256" key="8">
    <source>
        <dbReference type="ARBA" id="ARBA00023136"/>
    </source>
</evidence>
<accession>A0AAN8J721</accession>
<keyword evidence="7 10" id="KW-0443">Lipid metabolism</keyword>
<organism evidence="11 12">
    <name type="scientific">Patella caerulea</name>
    <name type="common">Rayed Mediterranean limpet</name>
    <dbReference type="NCBI Taxonomy" id="87958"/>
    <lineage>
        <taxon>Eukaryota</taxon>
        <taxon>Metazoa</taxon>
        <taxon>Spiralia</taxon>
        <taxon>Lophotrochozoa</taxon>
        <taxon>Mollusca</taxon>
        <taxon>Gastropoda</taxon>
        <taxon>Patellogastropoda</taxon>
        <taxon>Patelloidea</taxon>
        <taxon>Patellidae</taxon>
        <taxon>Patella</taxon>
    </lineage>
</organism>
<dbReference type="PANTHER" id="PTHR11157:SF17">
    <property type="entry name" value="ELONGATION OF VERY LONG CHAIN FATTY ACIDS PROTEIN 6"/>
    <property type="match status" value="1"/>
</dbReference>
<dbReference type="Proteomes" id="UP001347796">
    <property type="component" value="Unassembled WGS sequence"/>
</dbReference>
<dbReference type="GO" id="GO:0009922">
    <property type="term" value="F:fatty acid elongase activity"/>
    <property type="evidence" value="ECO:0007669"/>
    <property type="project" value="UniProtKB-EC"/>
</dbReference>
<evidence type="ECO:0000256" key="7">
    <source>
        <dbReference type="ARBA" id="ARBA00023098"/>
    </source>
</evidence>
<keyword evidence="5 10" id="KW-0276">Fatty acid metabolism</keyword>
<dbReference type="InterPro" id="IPR002076">
    <property type="entry name" value="ELO_fam"/>
</dbReference>
<evidence type="ECO:0000313" key="11">
    <source>
        <dbReference type="EMBL" id="KAK6171200.1"/>
    </source>
</evidence>
<reference evidence="11 12" key="1">
    <citation type="submission" date="2024-01" db="EMBL/GenBank/DDBJ databases">
        <title>The genome of the rayed Mediterranean limpet Patella caerulea (Linnaeus, 1758).</title>
        <authorList>
            <person name="Anh-Thu Weber A."/>
            <person name="Halstead-Nussloch G."/>
        </authorList>
    </citation>
    <scope>NUCLEOTIDE SEQUENCE [LARGE SCALE GENOMIC DNA]</scope>
    <source>
        <strain evidence="11">AATW-2023a</strain>
        <tissue evidence="11">Whole specimen</tissue>
    </source>
</reference>